<evidence type="ECO:0000256" key="1">
    <source>
        <dbReference type="ARBA" id="ARBA00022737"/>
    </source>
</evidence>
<dbReference type="GO" id="GO:0051014">
    <property type="term" value="P:actin filament severing"/>
    <property type="evidence" value="ECO:0007669"/>
    <property type="project" value="TreeGrafter"/>
</dbReference>
<accession>A0A7S0P3F4</accession>
<organism evidence="3">
    <name type="scientific">Calcidiscus leptoporus</name>
    <dbReference type="NCBI Taxonomy" id="127549"/>
    <lineage>
        <taxon>Eukaryota</taxon>
        <taxon>Haptista</taxon>
        <taxon>Haptophyta</taxon>
        <taxon>Prymnesiophyceae</taxon>
        <taxon>Coccolithales</taxon>
        <taxon>Calcidiscaceae</taxon>
        <taxon>Calcidiscus</taxon>
    </lineage>
</organism>
<dbReference type="GO" id="GO:0051015">
    <property type="term" value="F:actin filament binding"/>
    <property type="evidence" value="ECO:0007669"/>
    <property type="project" value="InterPro"/>
</dbReference>
<dbReference type="GO" id="GO:0051016">
    <property type="term" value="P:barbed-end actin filament capping"/>
    <property type="evidence" value="ECO:0007669"/>
    <property type="project" value="TreeGrafter"/>
</dbReference>
<dbReference type="CDD" id="cd11290">
    <property type="entry name" value="gelsolin_S1_like"/>
    <property type="match status" value="1"/>
</dbReference>
<dbReference type="InterPro" id="IPR007122">
    <property type="entry name" value="Villin/Gelsolin"/>
</dbReference>
<dbReference type="PANTHER" id="PTHR11977">
    <property type="entry name" value="VILLIN"/>
    <property type="match status" value="1"/>
</dbReference>
<dbReference type="GO" id="GO:0008154">
    <property type="term" value="P:actin polymerization or depolymerization"/>
    <property type="evidence" value="ECO:0007669"/>
    <property type="project" value="TreeGrafter"/>
</dbReference>
<feature type="domain" description="Gelsolin-like" evidence="2">
    <location>
        <begin position="181"/>
        <end position="234"/>
    </location>
</feature>
<dbReference type="Gene3D" id="3.40.20.10">
    <property type="entry name" value="Severin"/>
    <property type="match status" value="3"/>
</dbReference>
<keyword evidence="1" id="KW-0677">Repeat</keyword>
<evidence type="ECO:0000259" key="2">
    <source>
        <dbReference type="Pfam" id="PF00626"/>
    </source>
</evidence>
<sequence>MIKDRLPDWKDTNLALFGSDIEKKCKAAAAEGEPQWRGAGERVGLQVWRIEQFRVKSWPKSKYGKFHVGDSYIVLNTYTKPENPDKLLWDIHFWIGSESTQDEYGTAAYKTVELDDKLGGHPVQHREVEAAETEKFLSYFPGRRLQYLSGGVATGFTHVEEEKRAPQLFEVKGKAANLRLKQVKLSREAMNSGDVYILVTHEAIWQWNGGESNAHERAKAAEVCALIGSEQGGTKVTVLQEGAAQAGAEAFWALLPGERKVMGVKVSSIKVKSAEKGGGDEKVEKFTPQLMRLRCSGESVSIVKVGSGEKPSISKLDSGDVFLYDTGFRVWLWVGKGADRQERISAFPFAQKYLKDYRRPSVLPITRVNEGKEPRECLELFGPAAKGGCACVVL</sequence>
<dbReference type="GO" id="GO:0005546">
    <property type="term" value="F:phosphatidylinositol-4,5-bisphosphate binding"/>
    <property type="evidence" value="ECO:0007669"/>
    <property type="project" value="TreeGrafter"/>
</dbReference>
<dbReference type="EMBL" id="HBER01048094">
    <property type="protein sequence ID" value="CAD8548839.1"/>
    <property type="molecule type" value="Transcribed_RNA"/>
</dbReference>
<dbReference type="AlphaFoldDB" id="A0A7S0P3F4"/>
<dbReference type="InterPro" id="IPR007123">
    <property type="entry name" value="Gelsolin-like_dom"/>
</dbReference>
<name>A0A7S0P3F4_9EUKA</name>
<evidence type="ECO:0000313" key="3">
    <source>
        <dbReference type="EMBL" id="CAD8548839.1"/>
    </source>
</evidence>
<reference evidence="3" key="1">
    <citation type="submission" date="2021-01" db="EMBL/GenBank/DDBJ databases">
        <authorList>
            <person name="Corre E."/>
            <person name="Pelletier E."/>
            <person name="Niang G."/>
            <person name="Scheremetjew M."/>
            <person name="Finn R."/>
            <person name="Kale V."/>
            <person name="Holt S."/>
            <person name="Cochrane G."/>
            <person name="Meng A."/>
            <person name="Brown T."/>
            <person name="Cohen L."/>
        </authorList>
    </citation>
    <scope>NUCLEOTIDE SEQUENCE</scope>
    <source>
        <strain evidence="3">RCC1130</strain>
    </source>
</reference>
<dbReference type="Pfam" id="PF00626">
    <property type="entry name" value="Gelsolin"/>
    <property type="match status" value="3"/>
</dbReference>
<protein>
    <recommendedName>
        <fullName evidence="2">Gelsolin-like domain-containing protein</fullName>
    </recommendedName>
</protein>
<dbReference type="GO" id="GO:0005737">
    <property type="term" value="C:cytoplasm"/>
    <property type="evidence" value="ECO:0007669"/>
    <property type="project" value="TreeGrafter"/>
</dbReference>
<feature type="domain" description="Gelsolin-like" evidence="2">
    <location>
        <begin position="311"/>
        <end position="376"/>
    </location>
</feature>
<dbReference type="SUPFAM" id="SSF55753">
    <property type="entry name" value="Actin depolymerizing proteins"/>
    <property type="match status" value="3"/>
</dbReference>
<gene>
    <name evidence="3" type="ORF">CLEP1334_LOCUS24129</name>
</gene>
<dbReference type="PANTHER" id="PTHR11977:SF51">
    <property type="entry name" value="PROTEIN FLIGHTLESS-1 HOMOLOG"/>
    <property type="match status" value="1"/>
</dbReference>
<feature type="domain" description="Gelsolin-like" evidence="2">
    <location>
        <begin position="60"/>
        <end position="137"/>
    </location>
</feature>
<dbReference type="PRINTS" id="PR00597">
    <property type="entry name" value="GELSOLIN"/>
</dbReference>
<dbReference type="GO" id="GO:0015629">
    <property type="term" value="C:actin cytoskeleton"/>
    <property type="evidence" value="ECO:0007669"/>
    <property type="project" value="TreeGrafter"/>
</dbReference>
<proteinExistence type="predicted"/>
<dbReference type="InterPro" id="IPR029006">
    <property type="entry name" value="ADF-H/Gelsolin-like_dom_sf"/>
</dbReference>
<dbReference type="SMART" id="SM00262">
    <property type="entry name" value="GEL"/>
    <property type="match status" value="3"/>
</dbReference>